<feature type="region of interest" description="Disordered" evidence="1">
    <location>
        <begin position="126"/>
        <end position="146"/>
    </location>
</feature>
<feature type="signal peptide" evidence="2">
    <location>
        <begin position="1"/>
        <end position="18"/>
    </location>
</feature>
<accession>A0A0G4FWX7</accession>
<dbReference type="VEuPathDB" id="CryptoDB:Cvel_19192"/>
<protein>
    <submittedName>
        <fullName evidence="3">Uncharacterized protein</fullName>
    </submittedName>
</protein>
<evidence type="ECO:0000256" key="1">
    <source>
        <dbReference type="SAM" id="MobiDB-lite"/>
    </source>
</evidence>
<gene>
    <name evidence="3" type="ORF">Cvel_19192</name>
</gene>
<name>A0A0G4FWX7_9ALVE</name>
<dbReference type="EMBL" id="CDMZ01000703">
    <property type="protein sequence ID" value="CEM19801.1"/>
    <property type="molecule type" value="Genomic_DNA"/>
</dbReference>
<evidence type="ECO:0000256" key="2">
    <source>
        <dbReference type="SAM" id="SignalP"/>
    </source>
</evidence>
<keyword evidence="2" id="KW-0732">Signal</keyword>
<proteinExistence type="predicted"/>
<feature type="chain" id="PRO_5005189383" evidence="2">
    <location>
        <begin position="19"/>
        <end position="220"/>
    </location>
</feature>
<evidence type="ECO:0000313" key="3">
    <source>
        <dbReference type="EMBL" id="CEM19801.1"/>
    </source>
</evidence>
<feature type="compositionally biased region" description="Polar residues" evidence="1">
    <location>
        <begin position="132"/>
        <end position="146"/>
    </location>
</feature>
<sequence length="220" mass="22307">MSRPVMASLLLCAAFAAAETSVATEVSSRALRGTVLEQKDKLRQLQSASDAWDAYSGYTGSAEGQAAGAGAAASQAASSGSFFDPLSGSAGYQISDGMGVGASGSTSGSAGVGFSWHFRRMAEASDSPGVSDLSSESASGRALQSDSIQITKRVDGTKSSSGCWGRTSTDFPDTAYLNSLPSGVTGSQRFTYTVNGDTVTVTAHIDTIDVSPQSPASLTV</sequence>
<organism evidence="3">
    <name type="scientific">Chromera velia CCMP2878</name>
    <dbReference type="NCBI Taxonomy" id="1169474"/>
    <lineage>
        <taxon>Eukaryota</taxon>
        <taxon>Sar</taxon>
        <taxon>Alveolata</taxon>
        <taxon>Colpodellida</taxon>
        <taxon>Chromeraceae</taxon>
        <taxon>Chromera</taxon>
    </lineage>
</organism>
<dbReference type="AlphaFoldDB" id="A0A0G4FWX7"/>
<reference evidence="3" key="1">
    <citation type="submission" date="2014-11" db="EMBL/GenBank/DDBJ databases">
        <authorList>
            <person name="Otto D Thomas"/>
            <person name="Naeem Raeece"/>
        </authorList>
    </citation>
    <scope>NUCLEOTIDE SEQUENCE</scope>
</reference>